<dbReference type="EMBL" id="JARKNE010000013">
    <property type="protein sequence ID" value="KAK5771004.1"/>
    <property type="molecule type" value="Genomic_DNA"/>
</dbReference>
<evidence type="ECO:0000313" key="3">
    <source>
        <dbReference type="Proteomes" id="UP001358586"/>
    </source>
</evidence>
<proteinExistence type="predicted"/>
<sequence>MFNNRWNDSFGAIKVIGYVDKTKGAKSEEELNNPESIKELNNSEPSVELNSDEPVEPSIGPELTIPMPASSNAMKKSEFSVMISSLYDSLLFSYNPTCVQFSFITLFSQ</sequence>
<organism evidence="2 3">
    <name type="scientific">Gossypium arboreum</name>
    <name type="common">Tree cotton</name>
    <name type="synonym">Gossypium nanking</name>
    <dbReference type="NCBI Taxonomy" id="29729"/>
    <lineage>
        <taxon>Eukaryota</taxon>
        <taxon>Viridiplantae</taxon>
        <taxon>Streptophyta</taxon>
        <taxon>Embryophyta</taxon>
        <taxon>Tracheophyta</taxon>
        <taxon>Spermatophyta</taxon>
        <taxon>Magnoliopsida</taxon>
        <taxon>eudicotyledons</taxon>
        <taxon>Gunneridae</taxon>
        <taxon>Pentapetalae</taxon>
        <taxon>rosids</taxon>
        <taxon>malvids</taxon>
        <taxon>Malvales</taxon>
        <taxon>Malvaceae</taxon>
        <taxon>Malvoideae</taxon>
        <taxon>Gossypium</taxon>
    </lineage>
</organism>
<feature type="region of interest" description="Disordered" evidence="1">
    <location>
        <begin position="26"/>
        <end position="62"/>
    </location>
</feature>
<gene>
    <name evidence="2" type="ORF">PVK06_047173</name>
</gene>
<evidence type="ECO:0000256" key="1">
    <source>
        <dbReference type="SAM" id="MobiDB-lite"/>
    </source>
</evidence>
<evidence type="ECO:0000313" key="2">
    <source>
        <dbReference type="EMBL" id="KAK5771004.1"/>
    </source>
</evidence>
<keyword evidence="3" id="KW-1185">Reference proteome</keyword>
<protein>
    <submittedName>
        <fullName evidence="2">Uncharacterized protein</fullName>
    </submittedName>
</protein>
<dbReference type="Proteomes" id="UP001358586">
    <property type="component" value="Chromosome 13"/>
</dbReference>
<feature type="compositionally biased region" description="Polar residues" evidence="1">
    <location>
        <begin position="33"/>
        <end position="49"/>
    </location>
</feature>
<reference evidence="2 3" key="1">
    <citation type="submission" date="2023-03" db="EMBL/GenBank/DDBJ databases">
        <title>WGS of Gossypium arboreum.</title>
        <authorList>
            <person name="Yu D."/>
        </authorList>
    </citation>
    <scope>NUCLEOTIDE SEQUENCE [LARGE SCALE GENOMIC DNA]</scope>
    <source>
        <tissue evidence="2">Leaf</tissue>
    </source>
</reference>
<name>A0ABR0MF70_GOSAR</name>
<accession>A0ABR0MF70</accession>
<comment type="caution">
    <text evidence="2">The sequence shown here is derived from an EMBL/GenBank/DDBJ whole genome shotgun (WGS) entry which is preliminary data.</text>
</comment>